<gene>
    <name evidence="1" type="ORF">JOC95_000194</name>
</gene>
<dbReference type="EMBL" id="JAFBED010000001">
    <property type="protein sequence ID" value="MBM7618352.1"/>
    <property type="molecule type" value="Genomic_DNA"/>
</dbReference>
<organism evidence="1 2">
    <name type="scientific">Sutcliffiella tianshenii</name>
    <dbReference type="NCBI Taxonomy" id="1463404"/>
    <lineage>
        <taxon>Bacteria</taxon>
        <taxon>Bacillati</taxon>
        <taxon>Bacillota</taxon>
        <taxon>Bacilli</taxon>
        <taxon>Bacillales</taxon>
        <taxon>Bacillaceae</taxon>
        <taxon>Sutcliffiella</taxon>
    </lineage>
</organism>
<evidence type="ECO:0000313" key="2">
    <source>
        <dbReference type="Proteomes" id="UP000737402"/>
    </source>
</evidence>
<dbReference type="Proteomes" id="UP000737402">
    <property type="component" value="Unassembled WGS sequence"/>
</dbReference>
<keyword evidence="2" id="KW-1185">Reference proteome</keyword>
<accession>A0ABS2NUS6</accession>
<reference evidence="1 2" key="1">
    <citation type="submission" date="2021-01" db="EMBL/GenBank/DDBJ databases">
        <title>Genomic Encyclopedia of Type Strains, Phase IV (KMG-IV): sequencing the most valuable type-strain genomes for metagenomic binning, comparative biology and taxonomic classification.</title>
        <authorList>
            <person name="Goeker M."/>
        </authorList>
    </citation>
    <scope>NUCLEOTIDE SEQUENCE [LARGE SCALE GENOMIC DNA]</scope>
    <source>
        <strain evidence="1 2">DSM 25879</strain>
    </source>
</reference>
<comment type="caution">
    <text evidence="1">The sequence shown here is derived from an EMBL/GenBank/DDBJ whole genome shotgun (WGS) entry which is preliminary data.</text>
</comment>
<proteinExistence type="predicted"/>
<name>A0ABS2NUS6_9BACI</name>
<sequence>MTHAFAEAARNIRIAADSDSGKVGLLVGPAFFARLEGSSFPRFFIFIKYVRIDY</sequence>
<evidence type="ECO:0000313" key="1">
    <source>
        <dbReference type="EMBL" id="MBM7618352.1"/>
    </source>
</evidence>
<protein>
    <submittedName>
        <fullName evidence="1">Uncharacterized protein</fullName>
    </submittedName>
</protein>